<gene>
    <name evidence="1" type="ORF">PHA8399_01778</name>
</gene>
<name>A0A0P1H8S2_9RHOB</name>
<protein>
    <submittedName>
        <fullName evidence="1">Uncharacterized protein</fullName>
    </submittedName>
</protein>
<dbReference type="Proteomes" id="UP000051326">
    <property type="component" value="Unassembled WGS sequence"/>
</dbReference>
<dbReference type="RefSeq" id="WP_058285792.1">
    <property type="nucleotide sequence ID" value="NZ_CP041159.1"/>
</dbReference>
<dbReference type="STRING" id="1396826.PHA8399_01778"/>
<reference evidence="1 2" key="1">
    <citation type="submission" date="2015-09" db="EMBL/GenBank/DDBJ databases">
        <authorList>
            <consortium name="Swine Surveillance"/>
        </authorList>
    </citation>
    <scope>NUCLEOTIDE SEQUENCE [LARGE SCALE GENOMIC DNA]</scope>
    <source>
        <strain evidence="1 2">CECT 8399</strain>
    </source>
</reference>
<evidence type="ECO:0000313" key="2">
    <source>
        <dbReference type="Proteomes" id="UP000051326"/>
    </source>
</evidence>
<evidence type="ECO:0000313" key="1">
    <source>
        <dbReference type="EMBL" id="CUH99656.1"/>
    </source>
</evidence>
<proteinExistence type="predicted"/>
<accession>A0A0P1H8S2</accession>
<organism evidence="1 2">
    <name type="scientific">Leisingera aquaemixtae</name>
    <dbReference type="NCBI Taxonomy" id="1396826"/>
    <lineage>
        <taxon>Bacteria</taxon>
        <taxon>Pseudomonadati</taxon>
        <taxon>Pseudomonadota</taxon>
        <taxon>Alphaproteobacteria</taxon>
        <taxon>Rhodobacterales</taxon>
        <taxon>Roseobacteraceae</taxon>
        <taxon>Leisingera</taxon>
    </lineage>
</organism>
<dbReference type="EMBL" id="CYSR01000021">
    <property type="protein sequence ID" value="CUH99656.1"/>
    <property type="molecule type" value="Genomic_DNA"/>
</dbReference>
<dbReference type="AlphaFoldDB" id="A0A0P1H8S2"/>
<sequence>MKIRKELIAGYTRLLTMGRAVNAPDPMADLSQFDADIRAMHRRAHKEGNLDWLRLALDSLIANPRGRIGEFAGQQYPFSDQELEALFRRAYGMIWPGQPLSDPGDEADLEFVDMSAEDWAAAAGSAS</sequence>